<keyword evidence="2" id="KW-1185">Reference proteome</keyword>
<gene>
    <name evidence="1" type="ORF">ACFQZS_14020</name>
</gene>
<dbReference type="RefSeq" id="WP_377101262.1">
    <property type="nucleotide sequence ID" value="NZ_JBHTHU010000019.1"/>
</dbReference>
<organism evidence="1 2">
    <name type="scientific">Mucilaginibacter calamicampi</name>
    <dbReference type="NCBI Taxonomy" id="1302352"/>
    <lineage>
        <taxon>Bacteria</taxon>
        <taxon>Pseudomonadati</taxon>
        <taxon>Bacteroidota</taxon>
        <taxon>Sphingobacteriia</taxon>
        <taxon>Sphingobacteriales</taxon>
        <taxon>Sphingobacteriaceae</taxon>
        <taxon>Mucilaginibacter</taxon>
    </lineage>
</organism>
<reference evidence="2" key="1">
    <citation type="journal article" date="2019" name="Int. J. Syst. Evol. Microbiol.">
        <title>The Global Catalogue of Microorganisms (GCM) 10K type strain sequencing project: providing services to taxonomists for standard genome sequencing and annotation.</title>
        <authorList>
            <consortium name="The Broad Institute Genomics Platform"/>
            <consortium name="The Broad Institute Genome Sequencing Center for Infectious Disease"/>
            <person name="Wu L."/>
            <person name="Ma J."/>
        </authorList>
    </citation>
    <scope>NUCLEOTIDE SEQUENCE [LARGE SCALE GENOMIC DNA]</scope>
    <source>
        <strain evidence="2">CCUG 63418</strain>
    </source>
</reference>
<dbReference type="EMBL" id="JBHTHU010000019">
    <property type="protein sequence ID" value="MFD0751263.1"/>
    <property type="molecule type" value="Genomic_DNA"/>
</dbReference>
<evidence type="ECO:0000313" key="1">
    <source>
        <dbReference type="EMBL" id="MFD0751263.1"/>
    </source>
</evidence>
<evidence type="ECO:0000313" key="2">
    <source>
        <dbReference type="Proteomes" id="UP001596958"/>
    </source>
</evidence>
<proteinExistence type="predicted"/>
<comment type="caution">
    <text evidence="1">The sequence shown here is derived from an EMBL/GenBank/DDBJ whole genome shotgun (WGS) entry which is preliminary data.</text>
</comment>
<sequence>MAYKNMSSALIIKAAYEKAQVKGTHRLAPRVGHYLFQKLEVTTVTKEIEVELVKTLWKPLADNSFVDGLTFEVITRSFYSPFATGPVHIKTSDLINRLVVVKEVTIFDNNVCVTWDVLADKPGIAKPTSLYGMNPLSYDDINRMNRRFGIDDNPNDNAPYDAPDDL</sequence>
<dbReference type="Proteomes" id="UP001596958">
    <property type="component" value="Unassembled WGS sequence"/>
</dbReference>
<protein>
    <submittedName>
        <fullName evidence="1">Uncharacterized protein</fullName>
    </submittedName>
</protein>
<name>A0ABW2Z1A2_9SPHI</name>
<accession>A0ABW2Z1A2</accession>